<dbReference type="STRING" id="234267.Acid_6138"/>
<dbReference type="PROSITE" id="PS50005">
    <property type="entry name" value="TPR"/>
    <property type="match status" value="2"/>
</dbReference>
<feature type="signal peptide" evidence="3">
    <location>
        <begin position="1"/>
        <end position="21"/>
    </location>
</feature>
<dbReference type="SUPFAM" id="SSF49742">
    <property type="entry name" value="PHM/PNGase F"/>
    <property type="match status" value="2"/>
</dbReference>
<dbReference type="Gene3D" id="1.25.40.10">
    <property type="entry name" value="Tetratricopeptide repeat domain"/>
    <property type="match status" value="2"/>
</dbReference>
<sequence precursor="true">MRRWVTLVLFPAVSALLPLSAAPASKITFYENVAPIIYQNCSPCHRPGESGPFSLLSYEDVQKHAAQIAVVTARRYMPPWLPQAGYGEFLEARRLTDAQIDTIQKWVKQGTPAGPASHAPQPPKFSSEWPLGTPDLILHIQRPYQLAADGPEVFWNFVIPVPITRERWVRAMEVRPGNARVFHHANVIIDRSQSARRLEPEPGKGFAGMDITFEETSFDPDSHFLSWKPGSVPVVEPDGMAWRATPGMDLVLNVHLRPSGKPETIDPVIGLYFTEKPQTKFGMLVQLQHDSAIDIPPGQSDFQVSDDFRVPLDLTVLAIYPHAHYLGKLMESYATLPDGSRKWLIRIPEWDLNWQGVFRYKEPVFLPSGSIVSMRYHYDNSASNARNPNNPPKQVKGGNSAAEEMSHLWLQVLPMGQGDQRASLQEAMTRQRLEKDPADFTANYNMGDILLSRGEAEASLPYFFAAWNAQPANVVFATELGVALFTAAKPIEARKQLLAALQIDPHYTDARYNLASVDASTGQWEAAAVEFEQVLAEKPGDPKASENLAKVLILWGDAFADAGKLDQAVIRYREALDYRPGDTALHTILGVGMLRLGHLKEAQAQLEAALRIDPNYQPAVQALAAIKGK</sequence>
<dbReference type="eggNOG" id="COG0457">
    <property type="taxonomic scope" value="Bacteria"/>
</dbReference>
<dbReference type="InParanoid" id="Q01TF6"/>
<dbReference type="SUPFAM" id="SSF48452">
    <property type="entry name" value="TPR-like"/>
    <property type="match status" value="1"/>
</dbReference>
<dbReference type="OrthoDB" id="9809746at2"/>
<dbReference type="HOGENOM" id="CLU_420210_0_0_0"/>
<proteinExistence type="predicted"/>
<dbReference type="PANTHER" id="PTHR12558">
    <property type="entry name" value="CELL DIVISION CYCLE 16,23,27"/>
    <property type="match status" value="1"/>
</dbReference>
<dbReference type="SUPFAM" id="SSF46626">
    <property type="entry name" value="Cytochrome c"/>
    <property type="match status" value="1"/>
</dbReference>
<gene>
    <name evidence="4" type="ordered locus">Acid_6138</name>
</gene>
<feature type="repeat" description="TPR" evidence="2">
    <location>
        <begin position="583"/>
        <end position="616"/>
    </location>
</feature>
<dbReference type="AlphaFoldDB" id="Q01TF6"/>
<dbReference type="GO" id="GO:0020037">
    <property type="term" value="F:heme binding"/>
    <property type="evidence" value="ECO:0007669"/>
    <property type="project" value="InterPro"/>
</dbReference>
<keyword evidence="3" id="KW-0732">Signal</keyword>
<keyword evidence="2" id="KW-0802">TPR repeat</keyword>
<keyword evidence="1" id="KW-1015">Disulfide bond</keyword>
<reference evidence="4" key="1">
    <citation type="submission" date="2006-10" db="EMBL/GenBank/DDBJ databases">
        <title>Complete sequence of Solibacter usitatus Ellin6076.</title>
        <authorList>
            <consortium name="US DOE Joint Genome Institute"/>
            <person name="Copeland A."/>
            <person name="Lucas S."/>
            <person name="Lapidus A."/>
            <person name="Barry K."/>
            <person name="Detter J.C."/>
            <person name="Glavina del Rio T."/>
            <person name="Hammon N."/>
            <person name="Israni S."/>
            <person name="Dalin E."/>
            <person name="Tice H."/>
            <person name="Pitluck S."/>
            <person name="Thompson L.S."/>
            <person name="Brettin T."/>
            <person name="Bruce D."/>
            <person name="Han C."/>
            <person name="Tapia R."/>
            <person name="Gilna P."/>
            <person name="Schmutz J."/>
            <person name="Larimer F."/>
            <person name="Land M."/>
            <person name="Hauser L."/>
            <person name="Kyrpides N."/>
            <person name="Mikhailova N."/>
            <person name="Janssen P.H."/>
            <person name="Kuske C.R."/>
            <person name="Richardson P."/>
        </authorList>
    </citation>
    <scope>NUCLEOTIDE SEQUENCE</scope>
    <source>
        <strain evidence="4">Ellin6076</strain>
    </source>
</reference>
<dbReference type="InterPro" id="IPR036909">
    <property type="entry name" value="Cyt_c-like_dom_sf"/>
</dbReference>
<evidence type="ECO:0000256" key="2">
    <source>
        <dbReference type="PROSITE-ProRule" id="PRU00339"/>
    </source>
</evidence>
<protein>
    <submittedName>
        <fullName evidence="4">Tetratricopeptide TPR_2 repeat protein</fullName>
    </submittedName>
</protein>
<dbReference type="GO" id="GO:0009055">
    <property type="term" value="F:electron transfer activity"/>
    <property type="evidence" value="ECO:0007669"/>
    <property type="project" value="InterPro"/>
</dbReference>
<name>Q01TF6_SOLUE</name>
<dbReference type="InterPro" id="IPR011990">
    <property type="entry name" value="TPR-like_helical_dom_sf"/>
</dbReference>
<dbReference type="Pfam" id="PF14559">
    <property type="entry name" value="TPR_19"/>
    <property type="match status" value="2"/>
</dbReference>
<dbReference type="PANTHER" id="PTHR12558:SF13">
    <property type="entry name" value="CELL DIVISION CYCLE PROTEIN 27 HOMOLOG"/>
    <property type="match status" value="1"/>
</dbReference>
<evidence type="ECO:0000256" key="1">
    <source>
        <dbReference type="ARBA" id="ARBA00023157"/>
    </source>
</evidence>
<accession>Q01TF6</accession>
<dbReference type="GO" id="GO:0016715">
    <property type="term" value="F:oxidoreductase activity, acting on paired donors, with incorporation or reduction of molecular oxygen, reduced ascorbate as one donor, and incorporation of one atom of oxygen"/>
    <property type="evidence" value="ECO:0007669"/>
    <property type="project" value="InterPro"/>
</dbReference>
<dbReference type="InterPro" id="IPR019734">
    <property type="entry name" value="TPR_rpt"/>
</dbReference>
<dbReference type="Gene3D" id="2.60.120.310">
    <property type="entry name" value="Copper type II, ascorbate-dependent monooxygenase, N-terminal domain"/>
    <property type="match status" value="1"/>
</dbReference>
<organism evidence="4">
    <name type="scientific">Solibacter usitatus (strain Ellin6076)</name>
    <dbReference type="NCBI Taxonomy" id="234267"/>
    <lineage>
        <taxon>Bacteria</taxon>
        <taxon>Pseudomonadati</taxon>
        <taxon>Acidobacteriota</taxon>
        <taxon>Terriglobia</taxon>
        <taxon>Bryobacterales</taxon>
        <taxon>Solibacteraceae</taxon>
        <taxon>Candidatus Solibacter</taxon>
    </lineage>
</organism>
<dbReference type="eggNOG" id="COG2010">
    <property type="taxonomic scope" value="Bacteria"/>
</dbReference>
<dbReference type="KEGG" id="sus:Acid_6138"/>
<dbReference type="SMART" id="SM00028">
    <property type="entry name" value="TPR"/>
    <property type="match status" value="5"/>
</dbReference>
<dbReference type="Gene3D" id="2.60.120.230">
    <property type="match status" value="1"/>
</dbReference>
<dbReference type="GO" id="GO:0005507">
    <property type="term" value="F:copper ion binding"/>
    <property type="evidence" value="ECO:0007669"/>
    <property type="project" value="InterPro"/>
</dbReference>
<feature type="chain" id="PRO_5004163150" evidence="3">
    <location>
        <begin position="22"/>
        <end position="629"/>
    </location>
</feature>
<dbReference type="EMBL" id="CP000473">
    <property type="protein sequence ID" value="ABJ87064.1"/>
    <property type="molecule type" value="Genomic_DNA"/>
</dbReference>
<dbReference type="InterPro" id="IPR036939">
    <property type="entry name" value="Cu2_ascorb_mOase_N_sf"/>
</dbReference>
<dbReference type="InterPro" id="IPR014784">
    <property type="entry name" value="Cu2_ascorb_mOase-like_C"/>
</dbReference>
<evidence type="ECO:0000256" key="3">
    <source>
        <dbReference type="SAM" id="SignalP"/>
    </source>
</evidence>
<dbReference type="InterPro" id="IPR008977">
    <property type="entry name" value="PHM/PNGase_F_dom_sf"/>
</dbReference>
<feature type="repeat" description="TPR" evidence="2">
    <location>
        <begin position="549"/>
        <end position="582"/>
    </location>
</feature>
<evidence type="ECO:0000313" key="4">
    <source>
        <dbReference type="EMBL" id="ABJ87064.1"/>
    </source>
</evidence>